<reference evidence="1" key="1">
    <citation type="journal article" date="2014" name="Front. Microbiol.">
        <title>High frequency of phylogenetically diverse reductive dehalogenase-homologous genes in deep subseafloor sedimentary metagenomes.</title>
        <authorList>
            <person name="Kawai M."/>
            <person name="Futagami T."/>
            <person name="Toyoda A."/>
            <person name="Takaki Y."/>
            <person name="Nishi S."/>
            <person name="Hori S."/>
            <person name="Arai W."/>
            <person name="Tsubouchi T."/>
            <person name="Morono Y."/>
            <person name="Uchiyama I."/>
            <person name="Ito T."/>
            <person name="Fujiyama A."/>
            <person name="Inagaki F."/>
            <person name="Takami H."/>
        </authorList>
    </citation>
    <scope>NUCLEOTIDE SEQUENCE</scope>
    <source>
        <strain evidence="1">Expedition CK06-06</strain>
    </source>
</reference>
<organism evidence="1">
    <name type="scientific">marine sediment metagenome</name>
    <dbReference type="NCBI Taxonomy" id="412755"/>
    <lineage>
        <taxon>unclassified sequences</taxon>
        <taxon>metagenomes</taxon>
        <taxon>ecological metagenomes</taxon>
    </lineage>
</organism>
<comment type="caution">
    <text evidence="1">The sequence shown here is derived from an EMBL/GenBank/DDBJ whole genome shotgun (WGS) entry which is preliminary data.</text>
</comment>
<gene>
    <name evidence="1" type="ORF">S06H3_38678</name>
</gene>
<evidence type="ECO:0000313" key="1">
    <source>
        <dbReference type="EMBL" id="GAI38519.1"/>
    </source>
</evidence>
<name>X1Q5J1_9ZZZZ</name>
<dbReference type="AlphaFoldDB" id="X1Q5J1"/>
<protein>
    <submittedName>
        <fullName evidence="1">Uncharacterized protein</fullName>
    </submittedName>
</protein>
<accession>X1Q5J1</accession>
<sequence>MTDFVFPELGKKIISFLTKNGVEVVVPKGT</sequence>
<feature type="non-terminal residue" evidence="1">
    <location>
        <position position="30"/>
    </location>
</feature>
<proteinExistence type="predicted"/>
<dbReference type="EMBL" id="BARV01023591">
    <property type="protein sequence ID" value="GAI38519.1"/>
    <property type="molecule type" value="Genomic_DNA"/>
</dbReference>